<feature type="domain" description="SMODS-associated and fused to various effectors" evidence="2">
    <location>
        <begin position="167"/>
        <end position="345"/>
    </location>
</feature>
<feature type="transmembrane region" description="Helical" evidence="1">
    <location>
        <begin position="66"/>
        <end position="88"/>
    </location>
</feature>
<reference evidence="4" key="1">
    <citation type="submission" date="2008-01" db="EMBL/GenBank/DDBJ databases">
        <title>Complete sequence of Shewanella halifaxensis HAW-EB4.</title>
        <authorList>
            <consortium name="US DOE Joint Genome Institute"/>
            <person name="Copeland A."/>
            <person name="Lucas S."/>
            <person name="Lapidus A."/>
            <person name="Glavina del Rio T."/>
            <person name="Dalin E."/>
            <person name="Tice H."/>
            <person name="Bruce D."/>
            <person name="Goodwin L."/>
            <person name="Pitluck S."/>
            <person name="Sims D."/>
            <person name="Brettin T."/>
            <person name="Detter J.C."/>
            <person name="Han C."/>
            <person name="Kuske C.R."/>
            <person name="Schmutz J."/>
            <person name="Larimer F."/>
            <person name="Land M."/>
            <person name="Hauser L."/>
            <person name="Kyrpides N."/>
            <person name="Kim E."/>
            <person name="Zhao J.-S."/>
            <person name="Richardson P."/>
        </authorList>
    </citation>
    <scope>NUCLEOTIDE SEQUENCE [LARGE SCALE GENOMIC DNA]</scope>
    <source>
        <strain evidence="4">HAW-EB4</strain>
    </source>
</reference>
<feature type="transmembrane region" description="Helical" evidence="1">
    <location>
        <begin position="21"/>
        <end position="46"/>
    </location>
</feature>
<dbReference type="AlphaFoldDB" id="B0TQW4"/>
<dbReference type="KEGG" id="shl:Shal_1794"/>
<dbReference type="Pfam" id="PF18145">
    <property type="entry name" value="SAVED"/>
    <property type="match status" value="1"/>
</dbReference>
<dbReference type="NCBIfam" id="NF033611">
    <property type="entry name" value="SAVED"/>
    <property type="match status" value="1"/>
</dbReference>
<accession>B0TQW4</accession>
<name>B0TQW4_SHEHH</name>
<proteinExistence type="predicted"/>
<evidence type="ECO:0000259" key="3">
    <source>
        <dbReference type="Pfam" id="PF18303"/>
    </source>
</evidence>
<evidence type="ECO:0008006" key="6">
    <source>
        <dbReference type="Google" id="ProtNLM"/>
    </source>
</evidence>
<dbReference type="STRING" id="458817.Shal_1794"/>
<evidence type="ECO:0000256" key="1">
    <source>
        <dbReference type="SAM" id="Phobius"/>
    </source>
</evidence>
<dbReference type="HOGENOM" id="CLU_778207_0_0_6"/>
<gene>
    <name evidence="4" type="ordered locus">Shal_1794</name>
</gene>
<keyword evidence="1" id="KW-1133">Transmembrane helix</keyword>
<evidence type="ECO:0000313" key="5">
    <source>
        <dbReference type="Proteomes" id="UP000001317"/>
    </source>
</evidence>
<dbReference type="EMBL" id="CP000931">
    <property type="protein sequence ID" value="ABZ76359.1"/>
    <property type="molecule type" value="Genomic_DNA"/>
</dbReference>
<dbReference type="InterPro" id="IPR041167">
    <property type="entry name" value="Saf_2TM"/>
</dbReference>
<dbReference type="Pfam" id="PF18303">
    <property type="entry name" value="Saf_2TM"/>
    <property type="match status" value="1"/>
</dbReference>
<dbReference type="RefSeq" id="WP_012276893.1">
    <property type="nucleotide sequence ID" value="NC_010334.1"/>
</dbReference>
<dbReference type="eggNOG" id="COG4249">
    <property type="taxonomic scope" value="Bacteria"/>
</dbReference>
<evidence type="ECO:0000313" key="4">
    <source>
        <dbReference type="EMBL" id="ABZ76359.1"/>
    </source>
</evidence>
<sequence>MRIFLISMFKQGFKFLIRPRNVVFLSARLMMLVGFGGRAMTHFIFGVESSVGDKVTLAYQRTDNELILNSILLFIGFVGFMILVYEVITIIRLRKKTSQIVIEHIGLRERISSPLINAVTLKEGKADSLPIDLNDCYENGVVTKAELALQTTLFSLSKTLHNLKNQVGIRDSNVHYGGMPPVPLGFLAGYTLGNTSEINLWDYNRDEGWYKVDGFNDSNNPVVNWDLYKDESDEVCLILGISFFVHVSALGERIGGGSHVSISMPSTKHDNMSSIEKLKNFQSEFREIMNKFTSDGIRRVHIFCAAQASFNFAMGQQITKNHPTCIVYEFVNSESDMKYPWGIKFNEKSSEPSVYR</sequence>
<keyword evidence="1" id="KW-0472">Membrane</keyword>
<keyword evidence="5" id="KW-1185">Reference proteome</keyword>
<dbReference type="Proteomes" id="UP000001317">
    <property type="component" value="Chromosome"/>
</dbReference>
<protein>
    <recommendedName>
        <fullName evidence="6">SMODS-associated and fused to various effectors domain-containing protein</fullName>
    </recommendedName>
</protein>
<dbReference type="OrthoDB" id="8687383at2"/>
<evidence type="ECO:0000259" key="2">
    <source>
        <dbReference type="Pfam" id="PF18145"/>
    </source>
</evidence>
<feature type="domain" description="SAVED-fused 2TM effector" evidence="3">
    <location>
        <begin position="7"/>
        <end position="149"/>
    </location>
</feature>
<dbReference type="InterPro" id="IPR040836">
    <property type="entry name" value="SAVED"/>
</dbReference>
<keyword evidence="1" id="KW-0812">Transmembrane</keyword>
<organism evidence="4 5">
    <name type="scientific">Shewanella halifaxensis (strain HAW-EB4)</name>
    <dbReference type="NCBI Taxonomy" id="458817"/>
    <lineage>
        <taxon>Bacteria</taxon>
        <taxon>Pseudomonadati</taxon>
        <taxon>Pseudomonadota</taxon>
        <taxon>Gammaproteobacteria</taxon>
        <taxon>Alteromonadales</taxon>
        <taxon>Shewanellaceae</taxon>
        <taxon>Shewanella</taxon>
    </lineage>
</organism>